<organism evidence="4 6">
    <name type="scientific">Acetobacter indonesiensis</name>
    <dbReference type="NCBI Taxonomy" id="104101"/>
    <lineage>
        <taxon>Bacteria</taxon>
        <taxon>Pseudomonadati</taxon>
        <taxon>Pseudomonadota</taxon>
        <taxon>Alphaproteobacteria</taxon>
        <taxon>Acetobacterales</taxon>
        <taxon>Acetobacteraceae</taxon>
        <taxon>Acetobacter</taxon>
    </lineage>
</organism>
<feature type="transmembrane region" description="Helical" evidence="1">
    <location>
        <begin position="25"/>
        <end position="44"/>
    </location>
</feature>
<reference evidence="2 5" key="1">
    <citation type="submission" date="2012-11" db="EMBL/GenBank/DDBJ databases">
        <title>Whole genome sequence of Acetobacter indonesiensis 5H-1.</title>
        <authorList>
            <person name="Azuma Y."/>
            <person name="Higashiura N."/>
            <person name="Hirakawa H."/>
            <person name="Matsushita K."/>
        </authorList>
    </citation>
    <scope>NUCLEOTIDE SEQUENCE [LARGE SCALE GENOMIC DNA]</scope>
    <source>
        <strain evidence="2 5">5H-1</strain>
    </source>
</reference>
<dbReference type="Proteomes" id="UP000321104">
    <property type="component" value="Unassembled WGS sequence"/>
</dbReference>
<dbReference type="EMBL" id="BJXQ01000004">
    <property type="protein sequence ID" value="GEN02942.1"/>
    <property type="molecule type" value="Genomic_DNA"/>
</dbReference>
<proteinExistence type="predicted"/>
<dbReference type="AlphaFoldDB" id="A0A252AW66"/>
<evidence type="ECO:0000313" key="2">
    <source>
        <dbReference type="EMBL" id="GAN63557.1"/>
    </source>
</evidence>
<comment type="caution">
    <text evidence="4">The sequence shown here is derived from an EMBL/GenBank/DDBJ whole genome shotgun (WGS) entry which is preliminary data.</text>
</comment>
<keyword evidence="1" id="KW-0472">Membrane</keyword>
<evidence type="ECO:0000313" key="4">
    <source>
        <dbReference type="EMBL" id="OUI94857.1"/>
    </source>
</evidence>
<dbReference type="RefSeq" id="WP_048846161.1">
    <property type="nucleotide sequence ID" value="NZ_BAMW01000030.1"/>
</dbReference>
<keyword evidence="5" id="KW-1185">Reference proteome</keyword>
<dbReference type="Proteomes" id="UP000194641">
    <property type="component" value="Unassembled WGS sequence"/>
</dbReference>
<evidence type="ECO:0000313" key="7">
    <source>
        <dbReference type="Proteomes" id="UP000321104"/>
    </source>
</evidence>
<dbReference type="EMBL" id="BAMW01000030">
    <property type="protein sequence ID" value="GAN63557.1"/>
    <property type="molecule type" value="Genomic_DNA"/>
</dbReference>
<keyword evidence="1" id="KW-0812">Transmembrane</keyword>
<evidence type="ECO:0000313" key="6">
    <source>
        <dbReference type="Proteomes" id="UP000194641"/>
    </source>
</evidence>
<gene>
    <name evidence="2" type="ORF">Abin_030_100</name>
    <name evidence="3" type="ORF">AIN02nite_09670</name>
    <name evidence="4" type="ORF">HK17_02215</name>
</gene>
<dbReference type="Proteomes" id="UP000032673">
    <property type="component" value="Unassembled WGS sequence"/>
</dbReference>
<evidence type="ECO:0000313" key="5">
    <source>
        <dbReference type="Proteomes" id="UP000032673"/>
    </source>
</evidence>
<protein>
    <submittedName>
        <fullName evidence="4">Uncharacterized protein</fullName>
    </submittedName>
</protein>
<dbReference type="EMBL" id="JOPA01000012">
    <property type="protein sequence ID" value="OUI94857.1"/>
    <property type="molecule type" value="Genomic_DNA"/>
</dbReference>
<accession>A0A252AW66</accession>
<sequence>MNDLPDPVYKAQPEKEEKSSHFRTILVALATCTLLAGAGVHFIGSNNSTSSHTPAAAGAGDNQGADASQQRMGIQLSLIAPEKAAEALASSGYSEKEQADILAGVKRRDLRLVAMPIFDATGTGGTVNVVCGTMHRTVALQTTPTVLILPISVAGNVDILPVSDPGIVGIGSGVITMFGPQVLPVMHQGDSLGLTVIAQ</sequence>
<reference evidence="6" key="3">
    <citation type="submission" date="2014-06" db="EMBL/GenBank/DDBJ databases">
        <authorList>
            <person name="Winans N.J."/>
            <person name="Newell P.D."/>
            <person name="Douglas A.E."/>
        </authorList>
    </citation>
    <scope>NUCLEOTIDE SEQUENCE [LARGE SCALE GENOMIC DNA]</scope>
</reference>
<reference evidence="3 7" key="4">
    <citation type="submission" date="2019-07" db="EMBL/GenBank/DDBJ databases">
        <title>Whole genome shotgun sequence of Acetobacter indonesiensis NBRC 16471.</title>
        <authorList>
            <person name="Hosoyama A."/>
            <person name="Uohara A."/>
            <person name="Ohji S."/>
            <person name="Ichikawa N."/>
        </authorList>
    </citation>
    <scope>NUCLEOTIDE SEQUENCE [LARGE SCALE GENOMIC DNA]</scope>
    <source>
        <strain evidence="3 7">NBRC 16471</strain>
    </source>
</reference>
<name>A0A252AW66_9PROT</name>
<keyword evidence="1" id="KW-1133">Transmembrane helix</keyword>
<evidence type="ECO:0000313" key="3">
    <source>
        <dbReference type="EMBL" id="GEN02942.1"/>
    </source>
</evidence>
<reference evidence="4" key="2">
    <citation type="submission" date="2014-06" db="EMBL/GenBank/DDBJ databases">
        <authorList>
            <person name="Ju J."/>
            <person name="Zhang J."/>
        </authorList>
    </citation>
    <scope>NUCLEOTIDE SEQUENCE [LARGE SCALE GENOMIC DNA]</scope>
    <source>
        <strain evidence="4">DmL_051</strain>
    </source>
</reference>
<evidence type="ECO:0000256" key="1">
    <source>
        <dbReference type="SAM" id="Phobius"/>
    </source>
</evidence>